<protein>
    <submittedName>
        <fullName evidence="1">Uncharacterized protein</fullName>
    </submittedName>
</protein>
<proteinExistence type="predicted"/>
<name>A0A0N1PJ22_PAPMA</name>
<dbReference type="Proteomes" id="UP000053240">
    <property type="component" value="Unassembled WGS sequence"/>
</dbReference>
<sequence>MDTISDKAMVAEAGAGVTYSFNQKDPYVPPTVVDNTNPYWVAFKAAADKLGVGRDHGPPFGMVKRTSAIHLSPFRETEREGC</sequence>
<dbReference type="AlphaFoldDB" id="A0A0N1PJ22"/>
<gene>
    <name evidence="1" type="ORF">RR48_00683</name>
</gene>
<keyword evidence="2" id="KW-1185">Reference proteome</keyword>
<comment type="caution">
    <text evidence="1">The sequence shown here is derived from an EMBL/GenBank/DDBJ whole genome shotgun (WGS) entry which is preliminary data.</text>
</comment>
<accession>A0A0N1PJ22</accession>
<dbReference type="EMBL" id="LADJ01034657">
    <property type="protein sequence ID" value="KPJ21267.1"/>
    <property type="molecule type" value="Genomic_DNA"/>
</dbReference>
<reference evidence="1 2" key="1">
    <citation type="journal article" date="2015" name="Nat. Commun.">
        <title>Outbred genome sequencing and CRISPR/Cas9 gene editing in butterflies.</title>
        <authorList>
            <person name="Li X."/>
            <person name="Fan D."/>
            <person name="Zhang W."/>
            <person name="Liu G."/>
            <person name="Zhang L."/>
            <person name="Zhao L."/>
            <person name="Fang X."/>
            <person name="Chen L."/>
            <person name="Dong Y."/>
            <person name="Chen Y."/>
            <person name="Ding Y."/>
            <person name="Zhao R."/>
            <person name="Feng M."/>
            <person name="Zhu Y."/>
            <person name="Feng Y."/>
            <person name="Jiang X."/>
            <person name="Zhu D."/>
            <person name="Xiang H."/>
            <person name="Feng X."/>
            <person name="Li S."/>
            <person name="Wang J."/>
            <person name="Zhang G."/>
            <person name="Kronforst M.R."/>
            <person name="Wang W."/>
        </authorList>
    </citation>
    <scope>NUCLEOTIDE SEQUENCE [LARGE SCALE GENOMIC DNA]</scope>
    <source>
        <strain evidence="1">Ya'a_city_454_Pm</strain>
        <tissue evidence="1">Whole body</tissue>
    </source>
</reference>
<dbReference type="STRING" id="76193.A0A0N1PJ22"/>
<evidence type="ECO:0000313" key="2">
    <source>
        <dbReference type="Proteomes" id="UP000053240"/>
    </source>
</evidence>
<organism evidence="1 2">
    <name type="scientific">Papilio machaon</name>
    <name type="common">Old World swallowtail butterfly</name>
    <dbReference type="NCBI Taxonomy" id="76193"/>
    <lineage>
        <taxon>Eukaryota</taxon>
        <taxon>Metazoa</taxon>
        <taxon>Ecdysozoa</taxon>
        <taxon>Arthropoda</taxon>
        <taxon>Hexapoda</taxon>
        <taxon>Insecta</taxon>
        <taxon>Pterygota</taxon>
        <taxon>Neoptera</taxon>
        <taxon>Endopterygota</taxon>
        <taxon>Lepidoptera</taxon>
        <taxon>Glossata</taxon>
        <taxon>Ditrysia</taxon>
        <taxon>Papilionoidea</taxon>
        <taxon>Papilionidae</taxon>
        <taxon>Papilioninae</taxon>
        <taxon>Papilio</taxon>
    </lineage>
</organism>
<evidence type="ECO:0000313" key="1">
    <source>
        <dbReference type="EMBL" id="KPJ21267.1"/>
    </source>
</evidence>
<dbReference type="InParanoid" id="A0A0N1PJ22"/>